<dbReference type="Gene3D" id="3.40.50.720">
    <property type="entry name" value="NAD(P)-binding Rossmann-like Domain"/>
    <property type="match status" value="1"/>
</dbReference>
<dbReference type="SUPFAM" id="SSF51735">
    <property type="entry name" value="NAD(P)-binding Rossmann-fold domains"/>
    <property type="match status" value="1"/>
</dbReference>
<dbReference type="InterPro" id="IPR001509">
    <property type="entry name" value="Epimerase_deHydtase"/>
</dbReference>
<dbReference type="Pfam" id="PF08338">
    <property type="entry name" value="DUF1731"/>
    <property type="match status" value="1"/>
</dbReference>
<accession>A0A4U8YI45</accession>
<evidence type="ECO:0000259" key="2">
    <source>
        <dbReference type="Pfam" id="PF01370"/>
    </source>
</evidence>
<dbReference type="InterPro" id="IPR036291">
    <property type="entry name" value="NAD(P)-bd_dom_sf"/>
</dbReference>
<dbReference type="PANTHER" id="PTHR11092">
    <property type="entry name" value="SUGAR NUCLEOTIDE EPIMERASE RELATED"/>
    <property type="match status" value="1"/>
</dbReference>
<dbReference type="InterPro" id="IPR010099">
    <property type="entry name" value="SDR39U1"/>
</dbReference>
<dbReference type="Pfam" id="PF01370">
    <property type="entry name" value="Epimerase"/>
    <property type="match status" value="1"/>
</dbReference>
<sequence length="299" mass="31735">MHVLITGGTGFIGTAVARRLLDEGHEVTVTGRSGKSPIPEGERFRAMACDTTVEGPWQEAVASSDAVINLAGRSIFTRWNKEKKEQIVNSRLLTTENVVKALPSDGKTSLFSASAVGYYGNRGDTLLAEDASGGDGFLADVSRRWEAEALTAAKKGGRVVIMRFGGVLGLGGGALDAMLTPYKLGLGGPLAGGDQWFPWIHMDDLVGALLFLMGQESAEGPVNFCAPYVVRNRDFSKALAGVLGRPAPFSVPLFALRMAMGELGDEIIASQRVVPEKLSSWGFSFAFPSLEGALKDLLA</sequence>
<feature type="domain" description="NAD-dependent epimerase/dehydratase" evidence="2">
    <location>
        <begin position="3"/>
        <end position="217"/>
    </location>
</feature>
<dbReference type="NCBIfam" id="TIGR01777">
    <property type="entry name" value="yfcH"/>
    <property type="match status" value="1"/>
</dbReference>
<evidence type="ECO:0000259" key="3">
    <source>
        <dbReference type="Pfam" id="PF08338"/>
    </source>
</evidence>
<dbReference type="EMBL" id="CAADHO010000001">
    <property type="protein sequence ID" value="VFQ43335.1"/>
    <property type="molecule type" value="Genomic_DNA"/>
</dbReference>
<proteinExistence type="inferred from homology"/>
<gene>
    <name evidence="4" type="ORF">MSL71_9630</name>
</gene>
<dbReference type="InterPro" id="IPR013549">
    <property type="entry name" value="DUF1731"/>
</dbReference>
<reference evidence="4 5" key="1">
    <citation type="submission" date="2019-03" db="EMBL/GenBank/DDBJ databases">
        <authorList>
            <person name="Nijsse B."/>
        </authorList>
    </citation>
    <scope>NUCLEOTIDE SEQUENCE [LARGE SCALE GENOMIC DNA]</scope>
    <source>
        <strain evidence="4">Desulfoluna butyratoxydans MSL71</strain>
    </source>
</reference>
<organism evidence="4 5">
    <name type="scientific">Desulfoluna butyratoxydans</name>
    <dbReference type="NCBI Taxonomy" id="231438"/>
    <lineage>
        <taxon>Bacteria</taxon>
        <taxon>Pseudomonadati</taxon>
        <taxon>Thermodesulfobacteriota</taxon>
        <taxon>Desulfobacteria</taxon>
        <taxon>Desulfobacterales</taxon>
        <taxon>Desulfolunaceae</taxon>
        <taxon>Desulfoluna</taxon>
    </lineage>
</organism>
<dbReference type="Proteomes" id="UP000507962">
    <property type="component" value="Unassembled WGS sequence"/>
</dbReference>
<name>A0A4U8YI45_9BACT</name>
<keyword evidence="5" id="KW-1185">Reference proteome</keyword>
<dbReference type="AlphaFoldDB" id="A0A4U8YI45"/>
<protein>
    <submittedName>
        <fullName evidence="4">Nad-dependent epimerase/dehydratase</fullName>
    </submittedName>
</protein>
<evidence type="ECO:0000313" key="5">
    <source>
        <dbReference type="Proteomes" id="UP000507962"/>
    </source>
</evidence>
<dbReference type="PANTHER" id="PTHR11092:SF0">
    <property type="entry name" value="EPIMERASE FAMILY PROTEIN SDR39U1"/>
    <property type="match status" value="1"/>
</dbReference>
<evidence type="ECO:0000313" key="4">
    <source>
        <dbReference type="EMBL" id="VFQ43335.1"/>
    </source>
</evidence>
<dbReference type="RefSeq" id="WP_180137497.1">
    <property type="nucleotide sequence ID" value="NZ_CAADHO010000001.1"/>
</dbReference>
<evidence type="ECO:0000256" key="1">
    <source>
        <dbReference type="ARBA" id="ARBA00009353"/>
    </source>
</evidence>
<comment type="similarity">
    <text evidence="1">Belongs to the NAD(P)-dependent epimerase/dehydratase family. SDR39U1 subfamily.</text>
</comment>
<feature type="domain" description="DUF1731" evidence="3">
    <location>
        <begin position="251"/>
        <end position="297"/>
    </location>
</feature>